<reference evidence="3" key="1">
    <citation type="journal article" date="2012" name="Nat. Biotechnol.">
        <title>Reference genome sequence of the model plant Setaria.</title>
        <authorList>
            <person name="Bennetzen J.L."/>
            <person name="Schmutz J."/>
            <person name="Wang H."/>
            <person name="Percifield R."/>
            <person name="Hawkins J."/>
            <person name="Pontaroli A.C."/>
            <person name="Estep M."/>
            <person name="Feng L."/>
            <person name="Vaughn J.N."/>
            <person name="Grimwood J."/>
            <person name="Jenkins J."/>
            <person name="Barry K."/>
            <person name="Lindquist E."/>
            <person name="Hellsten U."/>
            <person name="Deshpande S."/>
            <person name="Wang X."/>
            <person name="Wu X."/>
            <person name="Mitros T."/>
            <person name="Triplett J."/>
            <person name="Yang X."/>
            <person name="Ye C.Y."/>
            <person name="Mauro-Herrera M."/>
            <person name="Wang L."/>
            <person name="Li P."/>
            <person name="Sharma M."/>
            <person name="Sharma R."/>
            <person name="Ronald P.C."/>
            <person name="Panaud O."/>
            <person name="Kellogg E.A."/>
            <person name="Brutnell T.P."/>
            <person name="Doust A.N."/>
            <person name="Tuskan G.A."/>
            <person name="Rokhsar D."/>
            <person name="Devos K.M."/>
        </authorList>
    </citation>
    <scope>NUCLEOTIDE SEQUENCE [LARGE SCALE GENOMIC DNA]</scope>
    <source>
        <strain evidence="3">cv. Yugu1</strain>
    </source>
</reference>
<dbReference type="EMBL" id="AGNK02000471">
    <property type="status" value="NOT_ANNOTATED_CDS"/>
    <property type="molecule type" value="Genomic_DNA"/>
</dbReference>
<keyword evidence="1" id="KW-0812">Transmembrane</keyword>
<keyword evidence="3" id="KW-1185">Reference proteome</keyword>
<dbReference type="HOGENOM" id="CLU_3208515_0_0_1"/>
<dbReference type="EnsemblPlants" id="KQL30824">
    <property type="protein sequence ID" value="KQL30824"/>
    <property type="gene ID" value="SETIT_020404mg"/>
</dbReference>
<protein>
    <submittedName>
        <fullName evidence="2">Uncharacterized protein</fullName>
    </submittedName>
</protein>
<dbReference type="AlphaFoldDB" id="K3Z1I6"/>
<name>K3Z1I6_SETIT</name>
<sequence length="45" mass="5065">MKDDARLFTRTCGNICMELASHRPINIAVVLYCILCIIFYGAEVS</sequence>
<proteinExistence type="predicted"/>
<feature type="transmembrane region" description="Helical" evidence="1">
    <location>
        <begin position="25"/>
        <end position="42"/>
    </location>
</feature>
<organism evidence="2 3">
    <name type="scientific">Setaria italica</name>
    <name type="common">Foxtail millet</name>
    <name type="synonym">Panicum italicum</name>
    <dbReference type="NCBI Taxonomy" id="4555"/>
    <lineage>
        <taxon>Eukaryota</taxon>
        <taxon>Viridiplantae</taxon>
        <taxon>Streptophyta</taxon>
        <taxon>Embryophyta</taxon>
        <taxon>Tracheophyta</taxon>
        <taxon>Spermatophyta</taxon>
        <taxon>Magnoliopsida</taxon>
        <taxon>Liliopsida</taxon>
        <taxon>Poales</taxon>
        <taxon>Poaceae</taxon>
        <taxon>PACMAD clade</taxon>
        <taxon>Panicoideae</taxon>
        <taxon>Panicodae</taxon>
        <taxon>Paniceae</taxon>
        <taxon>Cenchrinae</taxon>
        <taxon>Setaria</taxon>
    </lineage>
</organism>
<dbReference type="InParanoid" id="K3Z1I6"/>
<accession>K3Z1I6</accession>
<evidence type="ECO:0000313" key="2">
    <source>
        <dbReference type="EnsemblPlants" id="KQL30824"/>
    </source>
</evidence>
<reference evidence="2" key="2">
    <citation type="submission" date="2018-08" db="UniProtKB">
        <authorList>
            <consortium name="EnsemblPlants"/>
        </authorList>
    </citation>
    <scope>IDENTIFICATION</scope>
    <source>
        <strain evidence="2">Yugu1</strain>
    </source>
</reference>
<dbReference type="Gramene" id="KQL30824">
    <property type="protein sequence ID" value="KQL30824"/>
    <property type="gene ID" value="SETIT_020404mg"/>
</dbReference>
<keyword evidence="1" id="KW-1133">Transmembrane helix</keyword>
<dbReference type="Proteomes" id="UP000004995">
    <property type="component" value="Unassembled WGS sequence"/>
</dbReference>
<keyword evidence="1" id="KW-0472">Membrane</keyword>
<evidence type="ECO:0000256" key="1">
    <source>
        <dbReference type="SAM" id="Phobius"/>
    </source>
</evidence>
<evidence type="ECO:0000313" key="3">
    <source>
        <dbReference type="Proteomes" id="UP000004995"/>
    </source>
</evidence>